<dbReference type="InterPro" id="IPR020846">
    <property type="entry name" value="MFS_dom"/>
</dbReference>
<evidence type="ECO:0000313" key="10">
    <source>
        <dbReference type="EMBL" id="MBF4693200.1"/>
    </source>
</evidence>
<keyword evidence="3" id="KW-1003">Cell membrane</keyword>
<dbReference type="Proteomes" id="UP000614200">
    <property type="component" value="Unassembled WGS sequence"/>
</dbReference>
<dbReference type="RefSeq" id="WP_194701424.1">
    <property type="nucleotide sequence ID" value="NZ_JADKNH010000004.1"/>
</dbReference>
<keyword evidence="2" id="KW-0813">Transport</keyword>
<feature type="transmembrane region" description="Helical" evidence="8">
    <location>
        <begin position="249"/>
        <end position="271"/>
    </location>
</feature>
<feature type="transmembrane region" description="Helical" evidence="8">
    <location>
        <begin position="174"/>
        <end position="201"/>
    </location>
</feature>
<evidence type="ECO:0000256" key="7">
    <source>
        <dbReference type="SAM" id="MobiDB-lite"/>
    </source>
</evidence>
<dbReference type="InterPro" id="IPR036259">
    <property type="entry name" value="MFS_trans_sf"/>
</dbReference>
<evidence type="ECO:0000256" key="5">
    <source>
        <dbReference type="ARBA" id="ARBA00022989"/>
    </source>
</evidence>
<feature type="transmembrane region" description="Helical" evidence="8">
    <location>
        <begin position="312"/>
        <end position="332"/>
    </location>
</feature>
<sequence>MSENTLETSEKATSEKTTSEKTTSENILENRNFMLLLLGQIVSNLGNALYSISIIWYLMSKGTAQNVGLIVSGFGICMILPHVLVGPMGGVIVDRFNRLKIIYGTDFMRGVLFAILTVAIYADFYPIASIFVITIISNGLSSLFNSAVDASVPNIVHESQLNKANSYNGMSRQLMIIVGSAAAGFLYYYIGIVGILIINVISFMLSGLSEMFIVLEQKATGNIDFKEMKQDMKAGFNYIRKQPALLKTVIFFTLLNLIANPIYMVVFPRVIKFDLLLSARELGIFEAIFAGGSILGMIIASMLPVKKSYFKLISIALISQCFVFVLFAIPLMPWVLNQFKGIEILAAWAVVGITFAIINSLLNIPLFTILQTRIEDAYRGRVLSMITTLAQAAVPVGFIIMGLLADRVASWLLFLICGILSLIISSVFLVNKEIKAYW</sequence>
<evidence type="ECO:0000256" key="8">
    <source>
        <dbReference type="SAM" id="Phobius"/>
    </source>
</evidence>
<feature type="region of interest" description="Disordered" evidence="7">
    <location>
        <begin position="1"/>
        <end position="24"/>
    </location>
</feature>
<gene>
    <name evidence="10" type="ORF">ISU02_08710</name>
</gene>
<evidence type="ECO:0000313" key="11">
    <source>
        <dbReference type="Proteomes" id="UP000614200"/>
    </source>
</evidence>
<feature type="domain" description="Major facilitator superfamily (MFS) profile" evidence="9">
    <location>
        <begin position="195"/>
        <end position="438"/>
    </location>
</feature>
<evidence type="ECO:0000256" key="3">
    <source>
        <dbReference type="ARBA" id="ARBA00022475"/>
    </source>
</evidence>
<keyword evidence="4 8" id="KW-0812">Transmembrane</keyword>
<accession>A0ABR9ZRX4</accession>
<keyword evidence="5 8" id="KW-1133">Transmembrane helix</keyword>
<reference evidence="10 11" key="1">
    <citation type="submission" date="2020-11" db="EMBL/GenBank/DDBJ databases">
        <title>Fusibacter basophilias sp. nov.</title>
        <authorList>
            <person name="Qiu D."/>
        </authorList>
    </citation>
    <scope>NUCLEOTIDE SEQUENCE [LARGE SCALE GENOMIC DNA]</scope>
    <source>
        <strain evidence="10 11">Q10-2</strain>
    </source>
</reference>
<feature type="transmembrane region" description="Helical" evidence="8">
    <location>
        <begin position="70"/>
        <end position="93"/>
    </location>
</feature>
<dbReference type="EMBL" id="JADKNH010000004">
    <property type="protein sequence ID" value="MBF4693200.1"/>
    <property type="molecule type" value="Genomic_DNA"/>
</dbReference>
<dbReference type="PROSITE" id="PS50850">
    <property type="entry name" value="MFS"/>
    <property type="match status" value="1"/>
</dbReference>
<evidence type="ECO:0000256" key="2">
    <source>
        <dbReference type="ARBA" id="ARBA00022448"/>
    </source>
</evidence>
<feature type="transmembrane region" description="Helical" evidence="8">
    <location>
        <begin position="33"/>
        <end position="58"/>
    </location>
</feature>
<keyword evidence="11" id="KW-1185">Reference proteome</keyword>
<feature type="transmembrane region" description="Helical" evidence="8">
    <location>
        <begin position="283"/>
        <end position="305"/>
    </location>
</feature>
<evidence type="ECO:0000256" key="4">
    <source>
        <dbReference type="ARBA" id="ARBA00022692"/>
    </source>
</evidence>
<dbReference type="Gene3D" id="1.20.1250.20">
    <property type="entry name" value="MFS general substrate transporter like domains"/>
    <property type="match status" value="1"/>
</dbReference>
<dbReference type="PANTHER" id="PTHR43266:SF9">
    <property type="entry name" value="PERMEASE, MAJOR FACILITATOR SUPERFAMILY-RELATED"/>
    <property type="match status" value="1"/>
</dbReference>
<comment type="subcellular location">
    <subcellularLocation>
        <location evidence="1">Cell membrane</location>
        <topology evidence="1">Multi-pass membrane protein</topology>
    </subcellularLocation>
</comment>
<feature type="transmembrane region" description="Helical" evidence="8">
    <location>
        <begin position="411"/>
        <end position="430"/>
    </location>
</feature>
<feature type="transmembrane region" description="Helical" evidence="8">
    <location>
        <begin position="113"/>
        <end position="136"/>
    </location>
</feature>
<proteinExistence type="predicted"/>
<keyword evidence="6 8" id="KW-0472">Membrane</keyword>
<feature type="transmembrane region" description="Helical" evidence="8">
    <location>
        <begin position="382"/>
        <end position="405"/>
    </location>
</feature>
<evidence type="ECO:0000256" key="1">
    <source>
        <dbReference type="ARBA" id="ARBA00004651"/>
    </source>
</evidence>
<dbReference type="CDD" id="cd06173">
    <property type="entry name" value="MFS_MefA_like"/>
    <property type="match status" value="1"/>
</dbReference>
<organism evidence="10 11">
    <name type="scientific">Fusibacter ferrireducens</name>
    <dbReference type="NCBI Taxonomy" id="2785058"/>
    <lineage>
        <taxon>Bacteria</taxon>
        <taxon>Bacillati</taxon>
        <taxon>Bacillota</taxon>
        <taxon>Clostridia</taxon>
        <taxon>Eubacteriales</taxon>
        <taxon>Eubacteriales Family XII. Incertae Sedis</taxon>
        <taxon>Fusibacter</taxon>
    </lineage>
</organism>
<evidence type="ECO:0000256" key="6">
    <source>
        <dbReference type="ARBA" id="ARBA00023136"/>
    </source>
</evidence>
<evidence type="ECO:0000259" key="9">
    <source>
        <dbReference type="PROSITE" id="PS50850"/>
    </source>
</evidence>
<dbReference type="Pfam" id="PF07690">
    <property type="entry name" value="MFS_1"/>
    <property type="match status" value="1"/>
</dbReference>
<dbReference type="InterPro" id="IPR011701">
    <property type="entry name" value="MFS"/>
</dbReference>
<dbReference type="SUPFAM" id="SSF103473">
    <property type="entry name" value="MFS general substrate transporter"/>
    <property type="match status" value="1"/>
</dbReference>
<feature type="transmembrane region" description="Helical" evidence="8">
    <location>
        <begin position="344"/>
        <end position="370"/>
    </location>
</feature>
<protein>
    <submittedName>
        <fullName evidence="10">MFS transporter</fullName>
    </submittedName>
</protein>
<dbReference type="PANTHER" id="PTHR43266">
    <property type="entry name" value="MACROLIDE-EFFLUX PROTEIN"/>
    <property type="match status" value="1"/>
</dbReference>
<feature type="compositionally biased region" description="Basic and acidic residues" evidence="7">
    <location>
        <begin position="8"/>
        <end position="23"/>
    </location>
</feature>
<name>A0ABR9ZRX4_9FIRM</name>
<comment type="caution">
    <text evidence="10">The sequence shown here is derived from an EMBL/GenBank/DDBJ whole genome shotgun (WGS) entry which is preliminary data.</text>
</comment>